<evidence type="ECO:0000313" key="1">
    <source>
        <dbReference type="EMBL" id="KAL3567102.1"/>
    </source>
</evidence>
<dbReference type="Proteomes" id="UP000309997">
    <property type="component" value="Unassembled WGS sequence"/>
</dbReference>
<gene>
    <name evidence="1" type="ORF">D5086_032517</name>
</gene>
<sequence>MRDTREEVDADEVMLNTVLAVKAGEAIPIDGENCEVDEKTLTGESFPVAKQEDSIVTTALAEDCVVAKMAKLVEEARNSKSKTQRFIDKFAQYYTPAVIFMPAGVAVIPLALRVHNRDHWFYLALGKIKAMAFDKTGTITRGEFVVTDFHHLCEDLEELQNFPGEGIQGKNEVKNICIDNRKIAHRASGTDQIPYIESGTYVAYNDENGGVIQCLKEDIWPSSLDAYFLGHVFFTLQAFPGILRWVLIGLFMEMREEGFEPDEMTLVNVLGACGDLGLGRWVEGLVLEKKMEVNSYVGSALIDMNGKCGDLISAMRVFDLMPNKDVVTWNAMITDKVTMIEVLSAWSTIGALDLGKWVETHASERGLQHDVYVARLLNEAWDLIKKMPGKPDEIVLGSLLGACQRRRNADVGERAIQLWDDSAKMRQWIDVGARAHEIHAGGSLHHHSENIYQLLNRR</sequence>
<evidence type="ECO:0000313" key="2">
    <source>
        <dbReference type="Proteomes" id="UP000309997"/>
    </source>
</evidence>
<proteinExistence type="predicted"/>
<keyword evidence="2" id="KW-1185">Reference proteome</keyword>
<reference evidence="1 2" key="1">
    <citation type="journal article" date="2024" name="Plant Biotechnol. J.">
        <title>Genome and CRISPR/Cas9 system of a widespread forest tree (Populus alba) in the world.</title>
        <authorList>
            <person name="Liu Y.J."/>
            <person name="Jiang P.F."/>
            <person name="Han X.M."/>
            <person name="Li X.Y."/>
            <person name="Wang H.M."/>
            <person name="Wang Y.J."/>
            <person name="Wang X.X."/>
            <person name="Zeng Q.Y."/>
        </authorList>
    </citation>
    <scope>NUCLEOTIDE SEQUENCE [LARGE SCALE GENOMIC DNA]</scope>
    <source>
        <strain evidence="2">cv. PAL-ZL1</strain>
    </source>
</reference>
<protein>
    <submittedName>
        <fullName evidence="1">Uncharacterized protein</fullName>
    </submittedName>
</protein>
<comment type="caution">
    <text evidence="1">The sequence shown here is derived from an EMBL/GenBank/DDBJ whole genome shotgun (WGS) entry which is preliminary data.</text>
</comment>
<dbReference type="EMBL" id="RCHU02000018">
    <property type="protein sequence ID" value="KAL3567102.1"/>
    <property type="molecule type" value="Genomic_DNA"/>
</dbReference>
<accession>A0ACC4ALK6</accession>
<name>A0ACC4ALK6_POPAL</name>
<organism evidence="1 2">
    <name type="scientific">Populus alba</name>
    <name type="common">White poplar</name>
    <dbReference type="NCBI Taxonomy" id="43335"/>
    <lineage>
        <taxon>Eukaryota</taxon>
        <taxon>Viridiplantae</taxon>
        <taxon>Streptophyta</taxon>
        <taxon>Embryophyta</taxon>
        <taxon>Tracheophyta</taxon>
        <taxon>Spermatophyta</taxon>
        <taxon>Magnoliopsida</taxon>
        <taxon>eudicotyledons</taxon>
        <taxon>Gunneridae</taxon>
        <taxon>Pentapetalae</taxon>
        <taxon>rosids</taxon>
        <taxon>fabids</taxon>
        <taxon>Malpighiales</taxon>
        <taxon>Salicaceae</taxon>
        <taxon>Saliceae</taxon>
        <taxon>Populus</taxon>
    </lineage>
</organism>